<accession>A0ABW6BSB7</accession>
<keyword evidence="2" id="KW-1185">Reference proteome</keyword>
<comment type="caution">
    <text evidence="1">The sequence shown here is derived from an EMBL/GenBank/DDBJ whole genome shotgun (WGS) entry which is preliminary data.</text>
</comment>
<sequence>MYSTTQHTASKESKIVVAHNEHYELLYCSVKNRIYLIIKGFWKNKEAVPHYLKDMQEALKLAKPSFSLLSDLRTMITHPQRLCNLHIEAQTLLREAGLVKVASVEPEDRIATLQLKEIMSKSQLPLRRFTSCKEAEAWLSSEK</sequence>
<reference evidence="2" key="1">
    <citation type="journal article" date="2019" name="Int. J. Syst. Evol. Microbiol.">
        <title>The Global Catalogue of Microorganisms (GCM) 10K type strain sequencing project: providing services to taxonomists for standard genome sequencing and annotation.</title>
        <authorList>
            <consortium name="The Broad Institute Genomics Platform"/>
            <consortium name="The Broad Institute Genome Sequencing Center for Infectious Disease"/>
            <person name="Wu L."/>
            <person name="Ma J."/>
        </authorList>
    </citation>
    <scope>NUCLEOTIDE SEQUENCE [LARGE SCALE GENOMIC DNA]</scope>
    <source>
        <strain evidence="2">KCTC 23984</strain>
    </source>
</reference>
<gene>
    <name evidence="1" type="ORF">ACFS7Z_05640</name>
</gene>
<proteinExistence type="predicted"/>
<dbReference type="EMBL" id="JBHUOX010000003">
    <property type="protein sequence ID" value="MFD2999832.1"/>
    <property type="molecule type" value="Genomic_DNA"/>
</dbReference>
<evidence type="ECO:0000313" key="1">
    <source>
        <dbReference type="EMBL" id="MFD2999832.1"/>
    </source>
</evidence>
<name>A0ABW6BSB7_9BACT</name>
<evidence type="ECO:0008006" key="3">
    <source>
        <dbReference type="Google" id="ProtNLM"/>
    </source>
</evidence>
<evidence type="ECO:0000313" key="2">
    <source>
        <dbReference type="Proteomes" id="UP001597641"/>
    </source>
</evidence>
<organism evidence="1 2">
    <name type="scientific">Pontibacter toksunensis</name>
    <dbReference type="NCBI Taxonomy" id="1332631"/>
    <lineage>
        <taxon>Bacteria</taxon>
        <taxon>Pseudomonadati</taxon>
        <taxon>Bacteroidota</taxon>
        <taxon>Cytophagia</taxon>
        <taxon>Cytophagales</taxon>
        <taxon>Hymenobacteraceae</taxon>
        <taxon>Pontibacter</taxon>
    </lineage>
</organism>
<dbReference type="RefSeq" id="WP_377482180.1">
    <property type="nucleotide sequence ID" value="NZ_JBHUOX010000003.1"/>
</dbReference>
<protein>
    <recommendedName>
        <fullName evidence="3">SpoIIAA-like protein</fullName>
    </recommendedName>
</protein>
<dbReference type="Proteomes" id="UP001597641">
    <property type="component" value="Unassembled WGS sequence"/>
</dbReference>